<dbReference type="Proteomes" id="UP000619355">
    <property type="component" value="Unassembled WGS sequence"/>
</dbReference>
<accession>A0A919EZR7</accession>
<evidence type="ECO:0000313" key="2">
    <source>
        <dbReference type="Proteomes" id="UP000619355"/>
    </source>
</evidence>
<dbReference type="RefSeq" id="WP_189984610.1">
    <property type="nucleotide sequence ID" value="NZ_BNBF01000017.1"/>
</dbReference>
<comment type="caution">
    <text evidence="1">The sequence shown here is derived from an EMBL/GenBank/DDBJ whole genome shotgun (WGS) entry which is preliminary data.</text>
</comment>
<dbReference type="EMBL" id="BNBF01000017">
    <property type="protein sequence ID" value="GHG62122.1"/>
    <property type="molecule type" value="Genomic_DNA"/>
</dbReference>
<name>A0A919EZR7_9ACTN</name>
<gene>
    <name evidence="1" type="ORF">GCM10018980_51790</name>
</gene>
<proteinExistence type="predicted"/>
<dbReference type="AlphaFoldDB" id="A0A919EZR7"/>
<evidence type="ECO:0000313" key="1">
    <source>
        <dbReference type="EMBL" id="GHG62122.1"/>
    </source>
</evidence>
<keyword evidence="2" id="KW-1185">Reference proteome</keyword>
<reference evidence="2" key="1">
    <citation type="journal article" date="2019" name="Int. J. Syst. Evol. Microbiol.">
        <title>The Global Catalogue of Microorganisms (GCM) 10K type strain sequencing project: providing services to taxonomists for standard genome sequencing and annotation.</title>
        <authorList>
            <consortium name="The Broad Institute Genomics Platform"/>
            <consortium name="The Broad Institute Genome Sequencing Center for Infectious Disease"/>
            <person name="Wu L."/>
            <person name="Ma J."/>
        </authorList>
    </citation>
    <scope>NUCLEOTIDE SEQUENCE [LARGE SCALE GENOMIC DNA]</scope>
    <source>
        <strain evidence="2">JCM 4253</strain>
    </source>
</reference>
<protein>
    <submittedName>
        <fullName evidence="1">Uncharacterized protein</fullName>
    </submittedName>
</protein>
<sequence length="338" mass="37174">MPYSSEHLTRLVQDDHTGEVIDLENRLAGRALLGMDRAFEELVRRTLTAWTRAYGGPNQPAVPGDVLRRIIAAARAAAVRLLDDLARRAPAVLADGLGPALDMGVRQGSEFVRAASGRRRREPRAPSAGRVLLDEARRIRDMVVERRDRALFLLHPDRVSRWSHMLAGLGAARAVLPAVRAHVAWVINTAVHEGLDAVVRATAPLRLWVAEADACVRCLAYTGRTAKPDEAFPGGLSWDPRQRSARAAGVDGPPLHAHCRCRTVPWDNRWRTSGTPFPEALRREAERSIGYGTGRPSESRAVRLRAARELLRTVDDLLPAVEARARTALRTGRFPAAA</sequence>
<organism evidence="1 2">
    <name type="scientific">Streptomyces capoamus</name>
    <dbReference type="NCBI Taxonomy" id="68183"/>
    <lineage>
        <taxon>Bacteria</taxon>
        <taxon>Bacillati</taxon>
        <taxon>Actinomycetota</taxon>
        <taxon>Actinomycetes</taxon>
        <taxon>Kitasatosporales</taxon>
        <taxon>Streptomycetaceae</taxon>
        <taxon>Streptomyces</taxon>
    </lineage>
</organism>